<evidence type="ECO:0000313" key="1">
    <source>
        <dbReference type="EMBL" id="KPU46109.1"/>
    </source>
</evidence>
<protein>
    <recommendedName>
        <fullName evidence="3">Transposase DNA-binding domain protein</fullName>
    </recommendedName>
</protein>
<accession>A0A0P8WBT1</accession>
<sequence>MGLKTIVLKLYKPGREKRRIINEAIINYNHAFGFLLEKAYSSLKKEPVGDIGDISERRSPYFASTLSKNLVREYTSQLNNFDIQPFKDSLEMDLSMTLAGYLKLKTIKHNTGFPLVSVRQSAAEGKLRPVYFCRYDVKRNYCLLYDCAKDRYYVKLYLMNNKNARAVNPEGKSKQRLVYVYKTFEAVNISKRKEPYIIVPLSFGKYQEKILKEAMKNPAILRTAKLKVKGDEYYLAVSVDTGEKEKVYTDTFLGVSRGLKDNLSYAVTDLKGSILSSGSIPVKVSHRKGPLPLNELHILSNAIVKIAKEYKSQVILQNLLDKGDRLEWNKEELSSNRVFSFKAYIKIIRLLEYKLPEEGLPQPVKVSPVDIFYRCHMCNSYSIKNRLNQETFICVRCGASIEIERLGSLNLSRKLTDYSASTIKIKVASNAEGVWLTNNLIGLKLFVPHTKNPMEELKAEIENIIENFKGSNKNFTGKERLKRLSIIKKFTNSKDFMEIIEFV</sequence>
<reference evidence="1 2" key="1">
    <citation type="submission" date="2015-09" db="EMBL/GenBank/DDBJ databases">
        <title>Genome sequence of Oxobacter pfennigii DSM 3222.</title>
        <authorList>
            <person name="Poehlein A."/>
            <person name="Bengelsdorf F.R."/>
            <person name="Schiel-Bengelsdorf B."/>
            <person name="Duerre P."/>
            <person name="Daniel R."/>
        </authorList>
    </citation>
    <scope>NUCLEOTIDE SEQUENCE [LARGE SCALE GENOMIC DNA]</scope>
    <source>
        <strain evidence="1 2">DSM 3222</strain>
    </source>
</reference>
<dbReference type="OrthoDB" id="1736677at2"/>
<dbReference type="STRING" id="36849.OXPF_02190"/>
<comment type="caution">
    <text evidence="1">The sequence shown here is derived from an EMBL/GenBank/DDBJ whole genome shotgun (WGS) entry which is preliminary data.</text>
</comment>
<dbReference type="RefSeq" id="WP_054873373.1">
    <property type="nucleotide sequence ID" value="NZ_LKET01000014.1"/>
</dbReference>
<dbReference type="Proteomes" id="UP000050326">
    <property type="component" value="Unassembled WGS sequence"/>
</dbReference>
<dbReference type="AlphaFoldDB" id="A0A0P8WBT1"/>
<evidence type="ECO:0000313" key="2">
    <source>
        <dbReference type="Proteomes" id="UP000050326"/>
    </source>
</evidence>
<keyword evidence="2" id="KW-1185">Reference proteome</keyword>
<name>A0A0P8WBT1_9CLOT</name>
<gene>
    <name evidence="1" type="ORF">OXPF_02190</name>
</gene>
<evidence type="ECO:0008006" key="3">
    <source>
        <dbReference type="Google" id="ProtNLM"/>
    </source>
</evidence>
<organism evidence="1 2">
    <name type="scientific">Oxobacter pfennigii</name>
    <dbReference type="NCBI Taxonomy" id="36849"/>
    <lineage>
        <taxon>Bacteria</taxon>
        <taxon>Bacillati</taxon>
        <taxon>Bacillota</taxon>
        <taxon>Clostridia</taxon>
        <taxon>Eubacteriales</taxon>
        <taxon>Clostridiaceae</taxon>
        <taxon>Oxobacter</taxon>
    </lineage>
</organism>
<dbReference type="EMBL" id="LKET01000014">
    <property type="protein sequence ID" value="KPU46109.1"/>
    <property type="molecule type" value="Genomic_DNA"/>
</dbReference>
<proteinExistence type="predicted"/>